<feature type="domain" description="Glycosyl transferase family 1" evidence="1">
    <location>
        <begin position="197"/>
        <end position="314"/>
    </location>
</feature>
<protein>
    <submittedName>
        <fullName evidence="3">N-acetylgalactosamine-N, N'-diacetylbacillosaminyl-diphospho-undecaprenol 4-alpha-N-acetylgalactosaminyltransferase</fullName>
        <ecNumber evidence="3">2.4.1.291</ecNumber>
    </submittedName>
</protein>
<dbReference type="InterPro" id="IPR001296">
    <property type="entry name" value="Glyco_trans_1"/>
</dbReference>
<dbReference type="GO" id="GO:1901135">
    <property type="term" value="P:carbohydrate derivative metabolic process"/>
    <property type="evidence" value="ECO:0007669"/>
    <property type="project" value="UniProtKB-ARBA"/>
</dbReference>
<name>A0AAJ1FSP3_PANAN</name>
<evidence type="ECO:0000259" key="1">
    <source>
        <dbReference type="Pfam" id="PF00534"/>
    </source>
</evidence>
<evidence type="ECO:0000259" key="2">
    <source>
        <dbReference type="Pfam" id="PF13439"/>
    </source>
</evidence>
<dbReference type="GeneID" id="57266205"/>
<dbReference type="Gene3D" id="3.40.50.2000">
    <property type="entry name" value="Glycogen Phosphorylase B"/>
    <property type="match status" value="2"/>
</dbReference>
<dbReference type="InterPro" id="IPR028098">
    <property type="entry name" value="Glyco_trans_4-like_N"/>
</dbReference>
<keyword evidence="3" id="KW-0808">Transferase</keyword>
<accession>A0AAJ1FSP3</accession>
<gene>
    <name evidence="3" type="ORF">NB703_003737</name>
</gene>
<dbReference type="EMBL" id="JANFVX010000017">
    <property type="protein sequence ID" value="MCW0345644.1"/>
    <property type="molecule type" value="Genomic_DNA"/>
</dbReference>
<dbReference type="GO" id="GO:0016757">
    <property type="term" value="F:glycosyltransferase activity"/>
    <property type="evidence" value="ECO:0007669"/>
    <property type="project" value="UniProtKB-KW"/>
</dbReference>
<dbReference type="Pfam" id="PF13439">
    <property type="entry name" value="Glyco_transf_4"/>
    <property type="match status" value="1"/>
</dbReference>
<dbReference type="PANTHER" id="PTHR12526:SF638">
    <property type="entry name" value="SPORE COAT PROTEIN SA"/>
    <property type="match status" value="1"/>
</dbReference>
<sequence length="373" mass="41671">MTRHILFIIDGLPGGGAENVTLTLAEGIAHRGYPVTLISLSKKLDYTIPGNIDYRVCHDNGTGPLRKLTELSRRARQLDDRLELLFAEKGPPALVISSLHKTDRIVVRSRLLQECNVWHCIHGIFSRSYLGNKNAFSRYLKKYKIQRTYHQRNIVTVSEAVGEDMINNVGVRPAKRLTIYNPFDFDKIKQRSMGHNPFAGENYILHIGRLHQVKRQDRLLEAFAMADIPTKLIILGQGEKSVTEQLNALIVRLNLQDKVVLGGFMSNPIPVLKDARLFVLSSDSEGLPTVLIESLVCETPVVSTACPGGVKEIMVGELASYQSALDASSLATKIRHGWQSPPDITPAMYAKFDINLIIERYLSLMADKNSDSK</sequence>
<evidence type="ECO:0000313" key="4">
    <source>
        <dbReference type="Proteomes" id="UP001208888"/>
    </source>
</evidence>
<keyword evidence="3" id="KW-0328">Glycosyltransferase</keyword>
<feature type="domain" description="Glycosyltransferase subfamily 4-like N-terminal" evidence="2">
    <location>
        <begin position="15"/>
        <end position="186"/>
    </location>
</feature>
<dbReference type="RefSeq" id="WP_014604749.1">
    <property type="nucleotide sequence ID" value="NZ_CP014207.1"/>
</dbReference>
<organism evidence="3 4">
    <name type="scientific">Pantoea ananas</name>
    <name type="common">Erwinia uredovora</name>
    <dbReference type="NCBI Taxonomy" id="553"/>
    <lineage>
        <taxon>Bacteria</taxon>
        <taxon>Pseudomonadati</taxon>
        <taxon>Pseudomonadota</taxon>
        <taxon>Gammaproteobacteria</taxon>
        <taxon>Enterobacterales</taxon>
        <taxon>Erwiniaceae</taxon>
        <taxon>Pantoea</taxon>
    </lineage>
</organism>
<dbReference type="AlphaFoldDB" id="A0AAJ1FSP3"/>
<dbReference type="PANTHER" id="PTHR12526">
    <property type="entry name" value="GLYCOSYLTRANSFERASE"/>
    <property type="match status" value="1"/>
</dbReference>
<dbReference type="CDD" id="cd03811">
    <property type="entry name" value="GT4_GT28_WabH-like"/>
    <property type="match status" value="1"/>
</dbReference>
<dbReference type="SUPFAM" id="SSF53756">
    <property type="entry name" value="UDP-Glycosyltransferase/glycogen phosphorylase"/>
    <property type="match status" value="1"/>
</dbReference>
<reference evidence="3" key="1">
    <citation type="submission" date="2022-06" db="EMBL/GenBank/DDBJ databases">
        <title>Dynamics of rice microbiomes reveals core vertical transmitted seed endophytes.</title>
        <authorList>
            <person name="Liao K."/>
            <person name="Zhang X."/>
        </authorList>
    </citation>
    <scope>NUCLEOTIDE SEQUENCE</scope>
    <source>
        <strain evidence="3">JT1-17</strain>
    </source>
</reference>
<proteinExistence type="predicted"/>
<comment type="caution">
    <text evidence="3">The sequence shown here is derived from an EMBL/GenBank/DDBJ whole genome shotgun (WGS) entry which is preliminary data.</text>
</comment>
<dbReference type="EC" id="2.4.1.291" evidence="3"/>
<dbReference type="Proteomes" id="UP001208888">
    <property type="component" value="Unassembled WGS sequence"/>
</dbReference>
<evidence type="ECO:0000313" key="3">
    <source>
        <dbReference type="EMBL" id="MCW0345644.1"/>
    </source>
</evidence>
<dbReference type="Pfam" id="PF00534">
    <property type="entry name" value="Glycos_transf_1"/>
    <property type="match status" value="1"/>
</dbReference>